<evidence type="ECO:0000313" key="1">
    <source>
        <dbReference type="EMBL" id="KAJ8761024.1"/>
    </source>
</evidence>
<dbReference type="EMBL" id="JAIWQS010000007">
    <property type="protein sequence ID" value="KAJ8761024.1"/>
    <property type="molecule type" value="Genomic_DNA"/>
</dbReference>
<dbReference type="InterPro" id="IPR037171">
    <property type="entry name" value="NagB/RpiA_transferase-like"/>
</dbReference>
<comment type="caution">
    <text evidence="1">The sequence shown here is derived from an EMBL/GenBank/DDBJ whole genome shotgun (WGS) entry which is preliminary data.</text>
</comment>
<reference evidence="1 2" key="1">
    <citation type="submission" date="2021-09" db="EMBL/GenBank/DDBJ databases">
        <title>Genomic insights and catalytic innovation underlie evolution of tropane alkaloids biosynthesis.</title>
        <authorList>
            <person name="Wang Y.-J."/>
            <person name="Tian T."/>
            <person name="Huang J.-P."/>
            <person name="Huang S.-X."/>
        </authorList>
    </citation>
    <scope>NUCLEOTIDE SEQUENCE [LARGE SCALE GENOMIC DNA]</scope>
    <source>
        <strain evidence="1">KIB-2018</strain>
        <tissue evidence="1">Leaf</tissue>
    </source>
</reference>
<dbReference type="PANTHER" id="PTHR23407:SF10">
    <property type="entry name" value="5-FORMYLTETRAHYDROFOLATE CYCLO-LIGASE, MITOCHONDRIAL-LIKE ISOFORM X1"/>
    <property type="match status" value="1"/>
</dbReference>
<organism evidence="1 2">
    <name type="scientific">Erythroxylum novogranatense</name>
    <dbReference type="NCBI Taxonomy" id="1862640"/>
    <lineage>
        <taxon>Eukaryota</taxon>
        <taxon>Viridiplantae</taxon>
        <taxon>Streptophyta</taxon>
        <taxon>Embryophyta</taxon>
        <taxon>Tracheophyta</taxon>
        <taxon>Spermatophyta</taxon>
        <taxon>Magnoliopsida</taxon>
        <taxon>eudicotyledons</taxon>
        <taxon>Gunneridae</taxon>
        <taxon>Pentapetalae</taxon>
        <taxon>rosids</taxon>
        <taxon>fabids</taxon>
        <taxon>Malpighiales</taxon>
        <taxon>Erythroxylaceae</taxon>
        <taxon>Erythroxylum</taxon>
    </lineage>
</organism>
<sequence length="144" mass="15981">MLRISSVDDLVSKSMKILEPCLVDSDGNHREDVMHASEPVELVVLPGLAFDKSGGRLGRGGSYYDVFLKKYHNHAKERKWRQPLLVALSYSVQFIKEGNIPVTPYDISVDAVVSPTGFTPISPTAVERSNNNNIGLNSNTWRLP</sequence>
<accession>A0AAV8T4H4</accession>
<evidence type="ECO:0000313" key="2">
    <source>
        <dbReference type="Proteomes" id="UP001159364"/>
    </source>
</evidence>
<protein>
    <recommendedName>
        <fullName evidence="3">5-formyltetrahydrofolate cyclo-ligase</fullName>
    </recommendedName>
</protein>
<keyword evidence="2" id="KW-1185">Reference proteome</keyword>
<dbReference type="GO" id="GO:0030272">
    <property type="term" value="F:5-formyltetrahydrofolate cyclo-ligase activity"/>
    <property type="evidence" value="ECO:0007669"/>
    <property type="project" value="TreeGrafter"/>
</dbReference>
<dbReference type="GO" id="GO:0005739">
    <property type="term" value="C:mitochondrion"/>
    <property type="evidence" value="ECO:0007669"/>
    <property type="project" value="TreeGrafter"/>
</dbReference>
<dbReference type="GO" id="GO:0035999">
    <property type="term" value="P:tetrahydrofolate interconversion"/>
    <property type="evidence" value="ECO:0007669"/>
    <property type="project" value="TreeGrafter"/>
</dbReference>
<dbReference type="Proteomes" id="UP001159364">
    <property type="component" value="Linkage Group LG07"/>
</dbReference>
<dbReference type="SUPFAM" id="SSF100950">
    <property type="entry name" value="NagB/RpiA/CoA transferase-like"/>
    <property type="match status" value="1"/>
</dbReference>
<dbReference type="GO" id="GO:0009396">
    <property type="term" value="P:folic acid-containing compound biosynthetic process"/>
    <property type="evidence" value="ECO:0007669"/>
    <property type="project" value="TreeGrafter"/>
</dbReference>
<name>A0AAV8T4H4_9ROSI</name>
<evidence type="ECO:0008006" key="3">
    <source>
        <dbReference type="Google" id="ProtNLM"/>
    </source>
</evidence>
<dbReference type="AlphaFoldDB" id="A0AAV8T4H4"/>
<gene>
    <name evidence="1" type="ORF">K2173_022062</name>
</gene>
<dbReference type="PANTHER" id="PTHR23407">
    <property type="entry name" value="ATPASE INHIBITOR/5-FORMYLTETRAHYDROFOLATE CYCLO-LIGASE"/>
    <property type="match status" value="1"/>
</dbReference>
<proteinExistence type="predicted"/>
<dbReference type="Pfam" id="PF01812">
    <property type="entry name" value="5-FTHF_cyc-lig"/>
    <property type="match status" value="1"/>
</dbReference>
<dbReference type="InterPro" id="IPR002698">
    <property type="entry name" value="FTHF_cligase"/>
</dbReference>
<dbReference type="Gene3D" id="3.40.50.10420">
    <property type="entry name" value="NagB/RpiA/CoA transferase-like"/>
    <property type="match status" value="1"/>
</dbReference>
<dbReference type="InterPro" id="IPR024185">
    <property type="entry name" value="FTHF_cligase-like_sf"/>
</dbReference>